<dbReference type="AlphaFoldDB" id="A0A367EJB9"/>
<dbReference type="Proteomes" id="UP000253507">
    <property type="component" value="Unassembled WGS sequence"/>
</dbReference>
<keyword evidence="3" id="KW-1185">Reference proteome</keyword>
<comment type="caution">
    <text evidence="2">The sequence shown here is derived from an EMBL/GenBank/DDBJ whole genome shotgun (WGS) entry which is preliminary data.</text>
</comment>
<evidence type="ECO:0000313" key="3">
    <source>
        <dbReference type="Proteomes" id="UP000253507"/>
    </source>
</evidence>
<accession>A0A367EJB9</accession>
<dbReference type="RefSeq" id="WP_114016264.1">
    <property type="nucleotide sequence ID" value="NZ_QOIM01000034.1"/>
</dbReference>
<dbReference type="OrthoDB" id="3872827at2"/>
<proteinExistence type="predicted"/>
<evidence type="ECO:0000313" key="2">
    <source>
        <dbReference type="EMBL" id="RCG18151.1"/>
    </source>
</evidence>
<evidence type="ECO:0008006" key="4">
    <source>
        <dbReference type="Google" id="ProtNLM"/>
    </source>
</evidence>
<gene>
    <name evidence="2" type="ORF">DQ392_16000</name>
</gene>
<feature type="compositionally biased region" description="Low complexity" evidence="1">
    <location>
        <begin position="178"/>
        <end position="221"/>
    </location>
</feature>
<dbReference type="EMBL" id="QOIM01000034">
    <property type="protein sequence ID" value="RCG18151.1"/>
    <property type="molecule type" value="Genomic_DNA"/>
</dbReference>
<name>A0A367EJB9_9ACTN</name>
<feature type="compositionally biased region" description="Low complexity" evidence="1">
    <location>
        <begin position="140"/>
        <end position="171"/>
    </location>
</feature>
<evidence type="ECO:0000256" key="1">
    <source>
        <dbReference type="SAM" id="MobiDB-lite"/>
    </source>
</evidence>
<protein>
    <recommendedName>
        <fullName evidence="4">Heparin-binding hemagglutinin</fullName>
    </recommendedName>
</protein>
<feature type="region of interest" description="Disordered" evidence="1">
    <location>
        <begin position="115"/>
        <end position="228"/>
    </location>
</feature>
<sequence>MPIANDLRKSLTDPTPLYFAAGVVDKIREEAPQALASVRETDPREVQAKLTQQAKETQVRVSETLSGIDTDIKKLREQAQHFALQGVGFAAEYAVKAREAYDELAVRGREAVKNWRGEDDGSGAAEVTVERESATSVKIAEPPAEETPAAKGSAARSATATDKAAAATATDKAGKPGGAAAADGGAGAAAGAKSADARTAGGKNGTTKTGTARKTTPAARKPTPKSES</sequence>
<reference evidence="2 3" key="1">
    <citation type="submission" date="2018-06" db="EMBL/GenBank/DDBJ databases">
        <title>Streptomyces reniochalinae sp. nov. and Streptomyces diacarnus sp. nov. from marine sponges.</title>
        <authorList>
            <person name="Li L."/>
        </authorList>
    </citation>
    <scope>NUCLEOTIDE SEQUENCE [LARGE SCALE GENOMIC DNA]</scope>
    <source>
        <strain evidence="2 3">LHW50302</strain>
    </source>
</reference>
<organism evidence="2 3">
    <name type="scientific">Streptomyces reniochalinae</name>
    <dbReference type="NCBI Taxonomy" id="2250578"/>
    <lineage>
        <taxon>Bacteria</taxon>
        <taxon>Bacillati</taxon>
        <taxon>Actinomycetota</taxon>
        <taxon>Actinomycetes</taxon>
        <taxon>Kitasatosporales</taxon>
        <taxon>Streptomycetaceae</taxon>
        <taxon>Streptomyces</taxon>
    </lineage>
</organism>